<protein>
    <recommendedName>
        <fullName evidence="3">DUF3549 domain-containing protein</fullName>
    </recommendedName>
</protein>
<comment type="caution">
    <text evidence="1">The sequence shown here is derived from an EMBL/GenBank/DDBJ whole genome shotgun (WGS) entry which is preliminary data.</text>
</comment>
<evidence type="ECO:0008006" key="3">
    <source>
        <dbReference type="Google" id="ProtNLM"/>
    </source>
</evidence>
<dbReference type="InterPro" id="IPR021936">
    <property type="entry name" value="DUF3549"/>
</dbReference>
<accession>A0A0B3XYC7</accession>
<proteinExistence type="predicted"/>
<gene>
    <name evidence="1" type="ORF">RJ41_16950</name>
</gene>
<dbReference type="EMBL" id="JWLW01000066">
    <property type="protein sequence ID" value="KHT44553.1"/>
    <property type="molecule type" value="Genomic_DNA"/>
</dbReference>
<name>A0A0B3XYC7_9ALTE</name>
<organism evidence="1 2">
    <name type="scientific">Alteromonas marina</name>
    <dbReference type="NCBI Taxonomy" id="203795"/>
    <lineage>
        <taxon>Bacteria</taxon>
        <taxon>Pseudomonadati</taxon>
        <taxon>Pseudomonadota</taxon>
        <taxon>Gammaproteobacteria</taxon>
        <taxon>Alteromonadales</taxon>
        <taxon>Alteromonadaceae</taxon>
        <taxon>Alteromonas/Salinimonas group</taxon>
        <taxon>Alteromonas</taxon>
    </lineage>
</organism>
<keyword evidence="2" id="KW-1185">Reference proteome</keyword>
<evidence type="ECO:0000313" key="1">
    <source>
        <dbReference type="EMBL" id="KHT44553.1"/>
    </source>
</evidence>
<dbReference type="Pfam" id="PF12069">
    <property type="entry name" value="DUF3549"/>
    <property type="match status" value="1"/>
</dbReference>
<dbReference type="AlphaFoldDB" id="A0A0B3XYC7"/>
<reference evidence="1 2" key="1">
    <citation type="submission" date="2014-12" db="EMBL/GenBank/DDBJ databases">
        <title>Genome sequencing of Alteromonas marina AD001.</title>
        <authorList>
            <person name="Adrian T.G.S."/>
            <person name="Chan K.G."/>
        </authorList>
    </citation>
    <scope>NUCLEOTIDE SEQUENCE [LARGE SCALE GENOMIC DNA]</scope>
    <source>
        <strain evidence="1 2">AD001</strain>
    </source>
</reference>
<dbReference type="OrthoDB" id="5597089at2"/>
<evidence type="ECO:0000313" key="2">
    <source>
        <dbReference type="Proteomes" id="UP000031197"/>
    </source>
</evidence>
<sequence length="349" mass="39211">MSANGINSISEFLLHAGTEYQVFDLGRRLEPTDSQTFLEIENGSAYAPYPRQQHAWFGIVFWNKNASTQHYIWFVKLPLDEQGLVVAAARNHFLEIIVDALGQSVAEDTENAQTLPDNPYSFVPNQSQLAQFNALVKRTLNQPLSEESQKVEAYIQAPQLVDWQQISMQSVADFVHSLSHHPKQDVLAQAIKNNTSLYSDVFLNTLMEMSESVSLPENLLAAYLDEIDKSDDINLAALRGTSEGTFNPTINNKLLELLKSEKSQRLDILSVIAARHFEQMEPLLLSAFLEQAANVDEKEGHKGALFAGFFSDLVQIPKLRRQVLTLLHSEANPQILSNAFQQLFAQARK</sequence>
<dbReference type="Proteomes" id="UP000031197">
    <property type="component" value="Unassembled WGS sequence"/>
</dbReference>
<dbReference type="RefSeq" id="WP_039223261.1">
    <property type="nucleotide sequence ID" value="NZ_JWLW01000066.1"/>
</dbReference>